<evidence type="ECO:0000256" key="3">
    <source>
        <dbReference type="ARBA" id="ARBA00022670"/>
    </source>
</evidence>
<dbReference type="InterPro" id="IPR001567">
    <property type="entry name" value="Pept_M3A_M3B_dom"/>
</dbReference>
<keyword evidence="5 12" id="KW-0378">Hydrolase</keyword>
<keyword evidence="6" id="KW-0862">Zinc</keyword>
<dbReference type="PANTHER" id="PTHR11804:SF83">
    <property type="entry name" value="LD37516P"/>
    <property type="match status" value="1"/>
</dbReference>
<name>A0A3B1E563_9ZZZZ</name>
<dbReference type="GO" id="GO:0004222">
    <property type="term" value="F:metalloendopeptidase activity"/>
    <property type="evidence" value="ECO:0007669"/>
    <property type="project" value="UniProtKB-EC"/>
</dbReference>
<dbReference type="GO" id="GO:0006508">
    <property type="term" value="P:proteolysis"/>
    <property type="evidence" value="ECO:0007669"/>
    <property type="project" value="UniProtKB-KW"/>
</dbReference>
<feature type="domain" description="Oligopeptidase A N-terminal" evidence="11">
    <location>
        <begin position="33"/>
        <end position="154"/>
    </location>
</feature>
<comment type="catalytic activity">
    <reaction evidence="8">
        <text>Hydrolysis of oligopeptides, with broad specificity. Gly or Ala commonly occur as P1 or P1' residues, but more distant residues are also important, as is shown by the fact that Z-Gly-Pro-Gly-|-Gly-Pro-Ala is cleaved, but not Z-(Gly)(5).</text>
        <dbReference type="EC" id="3.4.24.70"/>
    </reaction>
</comment>
<dbReference type="InterPro" id="IPR024079">
    <property type="entry name" value="MetalloPept_cat_dom_sf"/>
</dbReference>
<keyword evidence="7" id="KW-0482">Metalloprotease</keyword>
<evidence type="ECO:0000259" key="10">
    <source>
        <dbReference type="Pfam" id="PF01432"/>
    </source>
</evidence>
<dbReference type="GO" id="GO:0046872">
    <property type="term" value="F:metal ion binding"/>
    <property type="evidence" value="ECO:0007669"/>
    <property type="project" value="UniProtKB-KW"/>
</dbReference>
<dbReference type="InterPro" id="IPR034005">
    <property type="entry name" value="M3A_DCP"/>
</dbReference>
<dbReference type="Gene3D" id="3.40.390.10">
    <property type="entry name" value="Collagenase (Catalytic Domain)"/>
    <property type="match status" value="1"/>
</dbReference>
<keyword evidence="3" id="KW-0645">Protease</keyword>
<dbReference type="EMBL" id="UOGL01000525">
    <property type="protein sequence ID" value="VAX41245.1"/>
    <property type="molecule type" value="Genomic_DNA"/>
</dbReference>
<dbReference type="GO" id="GO:0006518">
    <property type="term" value="P:peptide metabolic process"/>
    <property type="evidence" value="ECO:0007669"/>
    <property type="project" value="TreeGrafter"/>
</dbReference>
<comment type="cofactor">
    <cofactor evidence="1">
        <name>Zn(2+)</name>
        <dbReference type="ChEBI" id="CHEBI:29105"/>
    </cofactor>
</comment>
<feature type="domain" description="Peptidase M3A/M3B catalytic" evidence="10">
    <location>
        <begin position="238"/>
        <end position="694"/>
    </location>
</feature>
<evidence type="ECO:0000313" key="12">
    <source>
        <dbReference type="EMBL" id="VAX41245.1"/>
    </source>
</evidence>
<dbReference type="FunFam" id="3.40.390.10:FF:000009">
    <property type="entry name" value="Oligopeptidase A"/>
    <property type="match status" value="1"/>
</dbReference>
<organism evidence="12">
    <name type="scientific">hydrothermal vent metagenome</name>
    <dbReference type="NCBI Taxonomy" id="652676"/>
    <lineage>
        <taxon>unclassified sequences</taxon>
        <taxon>metagenomes</taxon>
        <taxon>ecological metagenomes</taxon>
    </lineage>
</organism>
<reference evidence="12" key="1">
    <citation type="submission" date="2018-06" db="EMBL/GenBank/DDBJ databases">
        <authorList>
            <person name="Zhirakovskaya E."/>
        </authorList>
    </citation>
    <scope>NUCLEOTIDE SEQUENCE</scope>
</reference>
<evidence type="ECO:0000256" key="7">
    <source>
        <dbReference type="ARBA" id="ARBA00023049"/>
    </source>
</evidence>
<dbReference type="InterPro" id="IPR045666">
    <property type="entry name" value="OpdA_N"/>
</dbReference>
<evidence type="ECO:0000259" key="11">
    <source>
        <dbReference type="Pfam" id="PF19310"/>
    </source>
</evidence>
<evidence type="ECO:0000256" key="9">
    <source>
        <dbReference type="ARBA" id="ARBA00026100"/>
    </source>
</evidence>
<dbReference type="SUPFAM" id="SSF55486">
    <property type="entry name" value="Metalloproteases ('zincins'), catalytic domain"/>
    <property type="match status" value="1"/>
</dbReference>
<comment type="similarity">
    <text evidence="2">Belongs to the peptidase M3 family.</text>
</comment>
<keyword evidence="4" id="KW-0479">Metal-binding</keyword>
<evidence type="ECO:0000256" key="8">
    <source>
        <dbReference type="ARBA" id="ARBA00024603"/>
    </source>
</evidence>
<dbReference type="AlphaFoldDB" id="A0A3B1E563"/>
<dbReference type="PANTHER" id="PTHR11804">
    <property type="entry name" value="PROTEASE M3 THIMET OLIGOPEPTIDASE-RELATED"/>
    <property type="match status" value="1"/>
</dbReference>
<proteinExistence type="inferred from homology"/>
<gene>
    <name evidence="12" type="ORF">MNBD_PLANCTO02-782</name>
</gene>
<dbReference type="InterPro" id="IPR045090">
    <property type="entry name" value="Pept_M3A_M3B"/>
</dbReference>
<dbReference type="Pfam" id="PF01432">
    <property type="entry name" value="Peptidase_M3"/>
    <property type="match status" value="1"/>
</dbReference>
<accession>A0A3B1E563</accession>
<dbReference type="Pfam" id="PF19310">
    <property type="entry name" value="TOP_N"/>
    <property type="match status" value="1"/>
</dbReference>
<evidence type="ECO:0000256" key="1">
    <source>
        <dbReference type="ARBA" id="ARBA00001947"/>
    </source>
</evidence>
<dbReference type="CDD" id="cd06456">
    <property type="entry name" value="M3A_DCP"/>
    <property type="match status" value="1"/>
</dbReference>
<dbReference type="GO" id="GO:0005829">
    <property type="term" value="C:cytosol"/>
    <property type="evidence" value="ECO:0007669"/>
    <property type="project" value="UniProtKB-ARBA"/>
</dbReference>
<dbReference type="Gene3D" id="1.10.1370.40">
    <property type="match status" value="1"/>
</dbReference>
<evidence type="ECO:0000256" key="5">
    <source>
        <dbReference type="ARBA" id="ARBA00022801"/>
    </source>
</evidence>
<evidence type="ECO:0000256" key="6">
    <source>
        <dbReference type="ARBA" id="ARBA00022833"/>
    </source>
</evidence>
<dbReference type="FunFam" id="1.10.1370.40:FF:000005">
    <property type="entry name" value="Organellar oligopeptidase A, chloroplastic/mitochondrial"/>
    <property type="match status" value="1"/>
</dbReference>
<dbReference type="Gene3D" id="1.10.1370.10">
    <property type="entry name" value="Neurolysin, domain 3"/>
    <property type="match status" value="1"/>
</dbReference>
<evidence type="ECO:0000256" key="2">
    <source>
        <dbReference type="ARBA" id="ARBA00006040"/>
    </source>
</evidence>
<dbReference type="EC" id="3.4.24.70" evidence="9"/>
<protein>
    <recommendedName>
        <fullName evidence="9">oligopeptidase A</fullName>
        <ecNumber evidence="9">3.4.24.70</ecNumber>
    </recommendedName>
</protein>
<dbReference type="InterPro" id="IPR024077">
    <property type="entry name" value="Neurolysin/TOP_dom2"/>
</dbReference>
<evidence type="ECO:0000256" key="4">
    <source>
        <dbReference type="ARBA" id="ARBA00022723"/>
    </source>
</evidence>
<sequence length="697" mass="78700">MTTNDLANNPLLTTTGLPPFAEILPEHVVPAIQHRLQQAEEEFTQLEANVKPTWSATIEALDEMGKLFERAWGPVAHLQGVKNSPELRDAYEAVLGDMVTFGLKVKQSQPIYAAIKELKESDAWNSLDKAQHRIIDAQLLAAELAGISLEGKERKRFNEIANKLSQIATEFSNHVLDSTKAHSLKLTDTEEVAGIPESALQLAAQSYNQSEEKEEGIEATAEAGPWRFTLDIPSFSPFMQHCKSRELRKQMYHVYTTRASLGELDNTPLIDKILKLRLEKAKLLGYKNFAEVSLATKMAPSVAAVEEMFETLRSASWEPAQQEMKELQALAKENGETEELKHWDIAFWSERLREKKFDFTDEQLRPYFSLERVLDGLFSLVNRIFGITVHAADEKASLWHDDARYFTIDNEAGEQIAGFYLDPYSRPENKRGGAWMDDCLSRRKNTEGSLQLPVAYLVCNSTPPVGEKPSLMTFREVETLFHEFGHGLQHMLTTIDYADASGINGVEWDSVELASQFMENWCYHKPTLIGMTAHYETGEPLPDALFEKICAARTFRSASNMLRQLMLGMTDMTLYKQEKYDDSFSAFDVQKEVTEKTSILPMLPQDRFLCAFQHIFPGGYCAGYYSYKWAEVLSADAFSAFEEAGLDDEEAVATTGRRFRDTVLAMGGGQHPMEVFKDFRGREPNTGALLRHSGLLN</sequence>